<evidence type="ECO:0000313" key="1">
    <source>
        <dbReference type="EMBL" id="KAB2332582.1"/>
    </source>
</evidence>
<evidence type="ECO:0000313" key="2">
    <source>
        <dbReference type="Proteomes" id="UP000441354"/>
    </source>
</evidence>
<reference evidence="1 2" key="1">
    <citation type="journal article" date="2014" name="Arch. Microbiol.">
        <title>Bacillus mesophilum sp. nov., strain IITR-54T, a novel 4-chlorobiphenyl dechlorinating bacterium.</title>
        <authorList>
            <person name="Manickam N."/>
            <person name="Singh N.K."/>
            <person name="Bajaj A."/>
            <person name="Kumar R.M."/>
            <person name="Kaur G."/>
            <person name="Kaur N."/>
            <person name="Bala M."/>
            <person name="Kumar A."/>
            <person name="Mayilraj S."/>
        </authorList>
    </citation>
    <scope>NUCLEOTIDE SEQUENCE [LARGE SCALE GENOMIC DNA]</scope>
    <source>
        <strain evidence="1 2">IITR-54</strain>
    </source>
</reference>
<organism evidence="1 2">
    <name type="scientific">Bacillus mesophilum</name>
    <dbReference type="NCBI Taxonomy" id="1071718"/>
    <lineage>
        <taxon>Bacteria</taxon>
        <taxon>Bacillati</taxon>
        <taxon>Bacillota</taxon>
        <taxon>Bacilli</taxon>
        <taxon>Bacillales</taxon>
        <taxon>Bacillaceae</taxon>
        <taxon>Bacillus</taxon>
    </lineage>
</organism>
<dbReference type="Proteomes" id="UP000441354">
    <property type="component" value="Unassembled WGS sequence"/>
</dbReference>
<protein>
    <submittedName>
        <fullName evidence="1">Uncharacterized protein</fullName>
    </submittedName>
</protein>
<accession>A0A7V7UUX2</accession>
<dbReference type="AlphaFoldDB" id="A0A7V7UUX2"/>
<dbReference type="RefSeq" id="WP_151573881.1">
    <property type="nucleotide sequence ID" value="NZ_WBOT01000003.1"/>
</dbReference>
<keyword evidence="2" id="KW-1185">Reference proteome</keyword>
<name>A0A7V7UUX2_9BACI</name>
<proteinExistence type="predicted"/>
<gene>
    <name evidence="1" type="ORF">F7732_10835</name>
</gene>
<dbReference type="EMBL" id="WBOT01000003">
    <property type="protein sequence ID" value="KAB2332582.1"/>
    <property type="molecule type" value="Genomic_DNA"/>
</dbReference>
<sequence length="111" mass="12636">MTAINEDNFEDFIAGFLLEAQALSKEEVEGILADPEDTQLKINVFKTFDNVAFLNNSKQQTSEIWSMYEEGIMELYQPQAYEILNNAVAKNDGQPLSPLQIAITWLTFQNK</sequence>
<comment type="caution">
    <text evidence="1">The sequence shown here is derived from an EMBL/GenBank/DDBJ whole genome shotgun (WGS) entry which is preliminary data.</text>
</comment>